<dbReference type="GO" id="GO:0004722">
    <property type="term" value="F:protein serine/threonine phosphatase activity"/>
    <property type="evidence" value="ECO:0007669"/>
    <property type="project" value="InterPro"/>
</dbReference>
<dbReference type="Proteomes" id="UP000233469">
    <property type="component" value="Unassembled WGS sequence"/>
</dbReference>
<dbReference type="Pfam" id="PF00481">
    <property type="entry name" value="PP2C"/>
    <property type="match status" value="1"/>
</dbReference>
<dbReference type="VEuPathDB" id="FungiDB:FUN_020840"/>
<reference evidence="2 3" key="1">
    <citation type="submission" date="2016-04" db="EMBL/GenBank/DDBJ databases">
        <title>Genome analyses suggest a sexual origin of heterokaryosis in a supposedly ancient asexual fungus.</title>
        <authorList>
            <person name="Ropars J."/>
            <person name="Sedzielewska K."/>
            <person name="Noel J."/>
            <person name="Charron P."/>
            <person name="Farinelli L."/>
            <person name="Marton T."/>
            <person name="Kruger M."/>
            <person name="Pelin A."/>
            <person name="Brachmann A."/>
            <person name="Corradi N."/>
        </authorList>
    </citation>
    <scope>NUCLEOTIDE SEQUENCE [LARGE SCALE GENOMIC DNA]</scope>
    <source>
        <strain evidence="2 3">C2</strain>
    </source>
</reference>
<feature type="domain" description="PPM-type phosphatase" evidence="1">
    <location>
        <begin position="5"/>
        <end position="206"/>
    </location>
</feature>
<dbReference type="PANTHER" id="PTHR47992">
    <property type="entry name" value="PROTEIN PHOSPHATASE"/>
    <property type="match status" value="1"/>
</dbReference>
<organism evidence="2 3">
    <name type="scientific">Rhizophagus irregularis</name>
    <dbReference type="NCBI Taxonomy" id="588596"/>
    <lineage>
        <taxon>Eukaryota</taxon>
        <taxon>Fungi</taxon>
        <taxon>Fungi incertae sedis</taxon>
        <taxon>Mucoromycota</taxon>
        <taxon>Glomeromycotina</taxon>
        <taxon>Glomeromycetes</taxon>
        <taxon>Glomerales</taxon>
        <taxon>Glomeraceae</taxon>
        <taxon>Rhizophagus</taxon>
    </lineage>
</organism>
<proteinExistence type="predicted"/>
<dbReference type="InterPro" id="IPR001932">
    <property type="entry name" value="PPM-type_phosphatase-like_dom"/>
</dbReference>
<comment type="caution">
    <text evidence="2">The sequence shown here is derived from an EMBL/GenBank/DDBJ whole genome shotgun (WGS) entry which is preliminary data.</text>
</comment>
<name>A0A2N1MWN6_9GLOM</name>
<dbReference type="AlphaFoldDB" id="A0A2N1MWN6"/>
<dbReference type="VEuPathDB" id="FungiDB:RhiirFUN_000315"/>
<evidence type="ECO:0000259" key="1">
    <source>
        <dbReference type="SMART" id="SM00332"/>
    </source>
</evidence>
<reference evidence="2 3" key="2">
    <citation type="submission" date="2017-10" db="EMBL/GenBank/DDBJ databases">
        <title>Extensive intraspecific genome diversity in a model arbuscular mycorrhizal fungus.</title>
        <authorList>
            <person name="Chen E.C.H."/>
            <person name="Morin E."/>
            <person name="Baudet D."/>
            <person name="Noel J."/>
            <person name="Ndikumana S."/>
            <person name="Charron P."/>
            <person name="St-Onge C."/>
            <person name="Giorgi J."/>
            <person name="Grigoriev I.V."/>
            <person name="Roux C."/>
            <person name="Martin F.M."/>
            <person name="Corradi N."/>
        </authorList>
    </citation>
    <scope>NUCLEOTIDE SEQUENCE [LARGE SCALE GENOMIC DNA]</scope>
    <source>
        <strain evidence="2 3">C2</strain>
    </source>
</reference>
<sequence>MGEFLSEPIEDKNTTEGKYTSEYISKNLHLNIFKKINEIGEENIEEAIKDAFMQTDNVWKDESSNLCLIKMTLLNSRAVMNVGGLAIPLSVDHKPNLDRESQRKIEDTKIIMYPVLLVTLKRVRIILVKDQKNKSLLLTLMFMSHKVDTDTDFLVLACDRIWDRMSSEEVINFINKEIKINKDLSKAYENLMNKCLHELDSSDNMISFLHGLEKEKWMERISSRCVEENYLTLDQLITSINYAV</sequence>
<dbReference type="Gene3D" id="3.60.40.10">
    <property type="entry name" value="PPM-type phosphatase domain"/>
    <property type="match status" value="1"/>
</dbReference>
<dbReference type="CDD" id="cd00143">
    <property type="entry name" value="PP2Cc"/>
    <property type="match status" value="1"/>
</dbReference>
<dbReference type="SMART" id="SM00332">
    <property type="entry name" value="PP2Cc"/>
    <property type="match status" value="1"/>
</dbReference>
<evidence type="ECO:0000313" key="3">
    <source>
        <dbReference type="Proteomes" id="UP000233469"/>
    </source>
</evidence>
<dbReference type="VEuPathDB" id="FungiDB:RhiirA1_455099"/>
<gene>
    <name evidence="2" type="ORF">RhiirC2_785321</name>
</gene>
<accession>A0A2N1MWN6</accession>
<dbReference type="EMBL" id="LLXL01001154">
    <property type="protein sequence ID" value="PKK66041.1"/>
    <property type="molecule type" value="Genomic_DNA"/>
</dbReference>
<evidence type="ECO:0000313" key="2">
    <source>
        <dbReference type="EMBL" id="PKK66041.1"/>
    </source>
</evidence>
<dbReference type="SUPFAM" id="SSF81606">
    <property type="entry name" value="PP2C-like"/>
    <property type="match status" value="1"/>
</dbReference>
<dbReference type="InterPro" id="IPR015655">
    <property type="entry name" value="PP2C"/>
</dbReference>
<protein>
    <submittedName>
        <fullName evidence="2">Protein serine/threonine phosphatase 2C</fullName>
    </submittedName>
</protein>
<dbReference type="InterPro" id="IPR036457">
    <property type="entry name" value="PPM-type-like_dom_sf"/>
</dbReference>